<dbReference type="AlphaFoldDB" id="A0AAV0ZAB4"/>
<keyword evidence="2" id="KW-1185">Reference proteome</keyword>
<reference evidence="1 2" key="1">
    <citation type="submission" date="2023-01" db="EMBL/GenBank/DDBJ databases">
        <authorList>
            <person name="Kreplak J."/>
        </authorList>
    </citation>
    <scope>NUCLEOTIDE SEQUENCE [LARGE SCALE GENOMIC DNA]</scope>
</reference>
<dbReference type="EMBL" id="OX451735">
    <property type="protein sequence ID" value="CAI8593799.1"/>
    <property type="molecule type" value="Genomic_DNA"/>
</dbReference>
<gene>
    <name evidence="1" type="ORF">VFH_I109640</name>
</gene>
<accession>A0AAV0ZAB4</accession>
<evidence type="ECO:0000313" key="1">
    <source>
        <dbReference type="EMBL" id="CAI8593799.1"/>
    </source>
</evidence>
<protein>
    <submittedName>
        <fullName evidence="1">Uncharacterized protein</fullName>
    </submittedName>
</protein>
<dbReference type="Proteomes" id="UP001157006">
    <property type="component" value="Chromosome 1S"/>
</dbReference>
<organism evidence="1 2">
    <name type="scientific">Vicia faba</name>
    <name type="common">Broad bean</name>
    <name type="synonym">Faba vulgaris</name>
    <dbReference type="NCBI Taxonomy" id="3906"/>
    <lineage>
        <taxon>Eukaryota</taxon>
        <taxon>Viridiplantae</taxon>
        <taxon>Streptophyta</taxon>
        <taxon>Embryophyta</taxon>
        <taxon>Tracheophyta</taxon>
        <taxon>Spermatophyta</taxon>
        <taxon>Magnoliopsida</taxon>
        <taxon>eudicotyledons</taxon>
        <taxon>Gunneridae</taxon>
        <taxon>Pentapetalae</taxon>
        <taxon>rosids</taxon>
        <taxon>fabids</taxon>
        <taxon>Fabales</taxon>
        <taxon>Fabaceae</taxon>
        <taxon>Papilionoideae</taxon>
        <taxon>50 kb inversion clade</taxon>
        <taxon>NPAAA clade</taxon>
        <taxon>Hologalegina</taxon>
        <taxon>IRL clade</taxon>
        <taxon>Fabeae</taxon>
        <taxon>Vicia</taxon>
    </lineage>
</organism>
<evidence type="ECO:0000313" key="2">
    <source>
        <dbReference type="Proteomes" id="UP001157006"/>
    </source>
</evidence>
<name>A0AAV0ZAB4_VICFA</name>
<proteinExistence type="predicted"/>
<sequence length="126" mass="14146">MCLEGPKLPVSRFCTFAQVVHKGAKLCFLSISTDAYSLDFQTCFALQATDQPTSLPAIIVPLLEHYSEVFAERTSLPLPRPGFDHKIQSKDEIQPFNLHPYRFYLVHKNIIDNIVLGNVGSMYCAA</sequence>